<dbReference type="GO" id="GO:0097602">
    <property type="term" value="F:cullin family protein binding"/>
    <property type="evidence" value="ECO:0007669"/>
    <property type="project" value="TreeGrafter"/>
</dbReference>
<dbReference type="InterPro" id="IPR042460">
    <property type="entry name" value="DCN1-like_PONY"/>
</dbReference>
<keyword evidence="2" id="KW-0732">Signal</keyword>
<dbReference type="Pfam" id="PF03556">
    <property type="entry name" value="Cullin_binding"/>
    <property type="match status" value="1"/>
</dbReference>
<dbReference type="GO" id="GO:0032182">
    <property type="term" value="F:ubiquitin-like protein binding"/>
    <property type="evidence" value="ECO:0007669"/>
    <property type="project" value="TreeGrafter"/>
</dbReference>
<organism evidence="4 5">
    <name type="scientific">Escallonia herrerae</name>
    <dbReference type="NCBI Taxonomy" id="1293975"/>
    <lineage>
        <taxon>Eukaryota</taxon>
        <taxon>Viridiplantae</taxon>
        <taxon>Streptophyta</taxon>
        <taxon>Embryophyta</taxon>
        <taxon>Tracheophyta</taxon>
        <taxon>Spermatophyta</taxon>
        <taxon>Magnoliopsida</taxon>
        <taxon>eudicotyledons</taxon>
        <taxon>Gunneridae</taxon>
        <taxon>Pentapetalae</taxon>
        <taxon>asterids</taxon>
        <taxon>campanulids</taxon>
        <taxon>Escalloniales</taxon>
        <taxon>Escalloniaceae</taxon>
        <taxon>Escallonia</taxon>
    </lineage>
</organism>
<evidence type="ECO:0000313" key="5">
    <source>
        <dbReference type="Proteomes" id="UP001188597"/>
    </source>
</evidence>
<dbReference type="GO" id="GO:0045116">
    <property type="term" value="P:protein neddylation"/>
    <property type="evidence" value="ECO:0007669"/>
    <property type="project" value="TreeGrafter"/>
</dbReference>
<dbReference type="InterPro" id="IPR005176">
    <property type="entry name" value="PONY_dom"/>
</dbReference>
<feature type="domain" description="DCUN1" evidence="3">
    <location>
        <begin position="1"/>
        <end position="180"/>
    </location>
</feature>
<comment type="caution">
    <text evidence="4">The sequence shown here is derived from an EMBL/GenBank/DDBJ whole genome shotgun (WGS) entry which is preliminary data.</text>
</comment>
<dbReference type="Proteomes" id="UP001188597">
    <property type="component" value="Unassembled WGS sequence"/>
</dbReference>
<feature type="signal peptide" evidence="2">
    <location>
        <begin position="1"/>
        <end position="16"/>
    </location>
</feature>
<protein>
    <recommendedName>
        <fullName evidence="1">Defective in cullin neddylation protein</fullName>
    </recommendedName>
</protein>
<dbReference type="EMBL" id="JAVXUP010000242">
    <property type="protein sequence ID" value="KAK3033201.1"/>
    <property type="molecule type" value="Genomic_DNA"/>
</dbReference>
<dbReference type="InterPro" id="IPR014764">
    <property type="entry name" value="DCN-prot"/>
</dbReference>
<proteinExistence type="predicted"/>
<dbReference type="PANTHER" id="PTHR12281">
    <property type="entry name" value="RP42 RELATED"/>
    <property type="match status" value="1"/>
</dbReference>
<dbReference type="Gene3D" id="1.10.238.10">
    <property type="entry name" value="EF-hand"/>
    <property type="match status" value="1"/>
</dbReference>
<sequence>MLVILVLLYSPEGIEALCSAVGVDHTDVRMLMLAWKMNAEKQGYFTQDEWHIGLKALRVDTIGKLKKRLSNLKEEVMKPENFENFYLYAFRYCLTEEKQKSIDIESICILLDLVLGSQFRPQVDTFTEYLKIQNEYKVINMDQWTNFFRFCKEISFPDLENYDTTEAWSLVLDNYVEWMKEKAKLAAA</sequence>
<dbReference type="Gene3D" id="1.10.238.200">
    <property type="entry name" value="Cullin, PONY binding domain"/>
    <property type="match status" value="1"/>
</dbReference>
<dbReference type="PROSITE" id="PS51229">
    <property type="entry name" value="DCUN1"/>
    <property type="match status" value="1"/>
</dbReference>
<feature type="chain" id="PRO_5041690720" description="Defective in cullin neddylation protein" evidence="2">
    <location>
        <begin position="17"/>
        <end position="188"/>
    </location>
</feature>
<name>A0AA88WSC3_9ASTE</name>
<evidence type="ECO:0000259" key="3">
    <source>
        <dbReference type="PROSITE" id="PS51229"/>
    </source>
</evidence>
<dbReference type="PANTHER" id="PTHR12281:SF25">
    <property type="entry name" value="DEFECTIVE IN CULLIN NEDDYLATION PROTEIN"/>
    <property type="match status" value="1"/>
</dbReference>
<gene>
    <name evidence="4" type="ORF">RJ639_036993</name>
</gene>
<reference evidence="4" key="1">
    <citation type="submission" date="2022-12" db="EMBL/GenBank/DDBJ databases">
        <title>Draft genome assemblies for two species of Escallonia (Escalloniales).</title>
        <authorList>
            <person name="Chanderbali A."/>
            <person name="Dervinis C."/>
            <person name="Anghel I."/>
            <person name="Soltis D."/>
            <person name="Soltis P."/>
            <person name="Zapata F."/>
        </authorList>
    </citation>
    <scope>NUCLEOTIDE SEQUENCE</scope>
    <source>
        <strain evidence="4">UCBG64.0493</strain>
        <tissue evidence="4">Leaf</tissue>
    </source>
</reference>
<comment type="function">
    <text evidence="1">Neddylation of cullins play an essential role in the regulation of SCF-type complexes activity.</text>
</comment>
<evidence type="ECO:0000313" key="4">
    <source>
        <dbReference type="EMBL" id="KAK3033201.1"/>
    </source>
</evidence>
<evidence type="ECO:0000256" key="2">
    <source>
        <dbReference type="SAM" id="SignalP"/>
    </source>
</evidence>
<dbReference type="GO" id="GO:0000151">
    <property type="term" value="C:ubiquitin ligase complex"/>
    <property type="evidence" value="ECO:0007669"/>
    <property type="project" value="TreeGrafter"/>
</dbReference>
<evidence type="ECO:0000256" key="1">
    <source>
        <dbReference type="RuleBase" id="RU410713"/>
    </source>
</evidence>
<keyword evidence="5" id="KW-1185">Reference proteome</keyword>
<dbReference type="AlphaFoldDB" id="A0AA88WSC3"/>
<accession>A0AA88WSC3</accession>
<dbReference type="GO" id="GO:0031624">
    <property type="term" value="F:ubiquitin conjugating enzyme binding"/>
    <property type="evidence" value="ECO:0007669"/>
    <property type="project" value="TreeGrafter"/>
</dbReference>
<dbReference type="FunFam" id="1.10.238.200:FF:000005">
    <property type="entry name" value="Defective in cullin neddylation protein"/>
    <property type="match status" value="1"/>
</dbReference>